<comment type="subcellular location">
    <subcellularLocation>
        <location evidence="1 4">Cell outer membrane</location>
    </subcellularLocation>
</comment>
<keyword evidence="4" id="KW-0798">TonB box</keyword>
<keyword evidence="9" id="KW-1185">Reference proteome</keyword>
<protein>
    <submittedName>
        <fullName evidence="8">TonB-dependent receptor</fullName>
    </submittedName>
</protein>
<evidence type="ECO:0000313" key="9">
    <source>
        <dbReference type="Proteomes" id="UP000537126"/>
    </source>
</evidence>
<feature type="domain" description="TonB-dependent receptor-like beta-barrel" evidence="6">
    <location>
        <begin position="422"/>
        <end position="905"/>
    </location>
</feature>
<feature type="chain" id="PRO_5032826267" evidence="5">
    <location>
        <begin position="21"/>
        <end position="941"/>
    </location>
</feature>
<evidence type="ECO:0000256" key="3">
    <source>
        <dbReference type="ARBA" id="ARBA00023237"/>
    </source>
</evidence>
<proteinExistence type="inferred from homology"/>
<dbReference type="SUPFAM" id="SSF56935">
    <property type="entry name" value="Porins"/>
    <property type="match status" value="1"/>
</dbReference>
<dbReference type="Proteomes" id="UP000537126">
    <property type="component" value="Unassembled WGS sequence"/>
</dbReference>
<accession>A0A846MMS3</accession>
<gene>
    <name evidence="8" type="ORF">FHS56_000247</name>
</gene>
<dbReference type="PANTHER" id="PTHR40980">
    <property type="entry name" value="PLUG DOMAIN-CONTAINING PROTEIN"/>
    <property type="match status" value="1"/>
</dbReference>
<evidence type="ECO:0000313" key="8">
    <source>
        <dbReference type="EMBL" id="NIK72761.1"/>
    </source>
</evidence>
<evidence type="ECO:0000256" key="5">
    <source>
        <dbReference type="SAM" id="SignalP"/>
    </source>
</evidence>
<dbReference type="PANTHER" id="PTHR40980:SF5">
    <property type="entry name" value="TONB-DEPENDENT RECEPTOR"/>
    <property type="match status" value="1"/>
</dbReference>
<dbReference type="Pfam" id="PF07715">
    <property type="entry name" value="Plug"/>
    <property type="match status" value="1"/>
</dbReference>
<feature type="signal peptide" evidence="5">
    <location>
        <begin position="1"/>
        <end position="20"/>
    </location>
</feature>
<dbReference type="InterPro" id="IPR036942">
    <property type="entry name" value="Beta-barrel_TonB_sf"/>
</dbReference>
<dbReference type="InterPro" id="IPR012910">
    <property type="entry name" value="Plug_dom"/>
</dbReference>
<dbReference type="GO" id="GO:0009279">
    <property type="term" value="C:cell outer membrane"/>
    <property type="evidence" value="ECO:0007669"/>
    <property type="project" value="UniProtKB-SubCell"/>
</dbReference>
<dbReference type="InterPro" id="IPR008969">
    <property type="entry name" value="CarboxyPept-like_regulatory"/>
</dbReference>
<keyword evidence="5" id="KW-0732">Signal</keyword>
<dbReference type="Gene3D" id="2.60.40.1120">
    <property type="entry name" value="Carboxypeptidase-like, regulatory domain"/>
    <property type="match status" value="1"/>
</dbReference>
<comment type="caution">
    <text evidence="8">The sequence shown here is derived from an EMBL/GenBank/DDBJ whole genome shotgun (WGS) entry which is preliminary data.</text>
</comment>
<dbReference type="Gene3D" id="2.40.170.20">
    <property type="entry name" value="TonB-dependent receptor, beta-barrel domain"/>
    <property type="match status" value="1"/>
</dbReference>
<sequence length="941" mass="105875">MKRLSLLLLSFCLSVLTVWAQNTGTLRGKVYDAESGETLVGATVFEPTTSIGTATDLDGHFELQLPAGVYTIEISYVSYQTKKIEGVEIKAREVVTLNVPMTGALTALQEVVVTAKMEQNNESAILLQQKNSSRVLDGISAETFTKTGDRDAGAALRRITGVSVEGGRYVYVRGLGDRYSKATLNSAEIPSLDPSRNAVQFDIFPSNLLDNLIVYKTFSADLPGDFSGGLVNVKTKEFPEYFTLSVNSSYAYNTQATFNPNFLTYQGGKTDWLGFDDGTRAVPAVAAGQIPSVAFASNAQVRQQLTTISRSFNKVMAPSTQAPFLNQRHSFSLGNRIDWKGRPLGYIIALSYQTDNNYYENAQMGRYAFSGGALRELLYADNLRYGEQNVLWGALTNLSYKLSDNHKLSLNLMRNQSGTQSATYFAGRNLQNFDESVVFESRVLDYMQRSLTNAQLKGEHYLPGLAKARIEWHSAYTLSSQEQPDLRMFADDYTERNGVREYSISPSVYTQPTRFYRDLNETNIDNKFNISIPFKAWGNESKFKVGVSSLMKDRSFRERRLTYRIQNISDFKGDIDLFLADENLGIIEEGNSYTIKTVVQDDSEKRNQYDAQQQVWAAYVMTDLQLSPKWKINAGLRIEKTYMTLESLDPSKGKAKLDNLDPLPAVNVIYSLRNDMNLRASYSRTLARPTFRELAPFASFDFIGDFVLTGNPNLRRTLIDNFDLRWEVFPRAGELISISAFYKQFDGAIERALVPQAQNTEFSFRNVDHAFLVGTELEIRKALDFISPALRHFQAAVNTSYIYSRVDIPEQEYALIKAVDPSQPSTRPFFAQSPYLVNAILNYNNEDKGFDASASLNVFGPRLMVVSAGATPNVFEQPRPALNITLRQRFGAQKQWAITARGTNLLNPEYRMVNTYDGREYPYLSYRLGQTFTLGVSYTIE</sequence>
<dbReference type="Gene3D" id="2.170.130.10">
    <property type="entry name" value="TonB-dependent receptor, plug domain"/>
    <property type="match status" value="1"/>
</dbReference>
<comment type="similarity">
    <text evidence="4">Belongs to the TonB-dependent receptor family.</text>
</comment>
<dbReference type="Pfam" id="PF00593">
    <property type="entry name" value="TonB_dep_Rec_b-barrel"/>
    <property type="match status" value="1"/>
</dbReference>
<keyword evidence="8" id="KW-0675">Receptor</keyword>
<dbReference type="SUPFAM" id="SSF49464">
    <property type="entry name" value="Carboxypeptidase regulatory domain-like"/>
    <property type="match status" value="1"/>
</dbReference>
<keyword evidence="3" id="KW-0998">Cell outer membrane</keyword>
<feature type="domain" description="TonB-dependent receptor plug" evidence="7">
    <location>
        <begin position="132"/>
        <end position="228"/>
    </location>
</feature>
<dbReference type="AlphaFoldDB" id="A0A846MMS3"/>
<dbReference type="RefSeq" id="WP_166918067.1">
    <property type="nucleotide sequence ID" value="NZ_JAASRN010000001.1"/>
</dbReference>
<dbReference type="InterPro" id="IPR000531">
    <property type="entry name" value="Beta-barrel_TonB"/>
</dbReference>
<dbReference type="Pfam" id="PF13715">
    <property type="entry name" value="CarbopepD_reg_2"/>
    <property type="match status" value="1"/>
</dbReference>
<keyword evidence="2 4" id="KW-0472">Membrane</keyword>
<evidence type="ECO:0000256" key="4">
    <source>
        <dbReference type="RuleBase" id="RU003357"/>
    </source>
</evidence>
<name>A0A846MMS3_9BACT</name>
<organism evidence="8 9">
    <name type="scientific">Thermonema lapsum</name>
    <dbReference type="NCBI Taxonomy" id="28195"/>
    <lineage>
        <taxon>Bacteria</taxon>
        <taxon>Pseudomonadati</taxon>
        <taxon>Bacteroidota</taxon>
        <taxon>Cytophagia</taxon>
        <taxon>Cytophagales</taxon>
        <taxon>Thermonemataceae</taxon>
        <taxon>Thermonema</taxon>
    </lineage>
</organism>
<evidence type="ECO:0000256" key="1">
    <source>
        <dbReference type="ARBA" id="ARBA00004442"/>
    </source>
</evidence>
<evidence type="ECO:0000259" key="6">
    <source>
        <dbReference type="Pfam" id="PF00593"/>
    </source>
</evidence>
<reference evidence="8 9" key="1">
    <citation type="submission" date="2020-03" db="EMBL/GenBank/DDBJ databases">
        <title>Genomic Encyclopedia of Type Strains, Phase IV (KMG-IV): sequencing the most valuable type-strain genomes for metagenomic binning, comparative biology and taxonomic classification.</title>
        <authorList>
            <person name="Goeker M."/>
        </authorList>
    </citation>
    <scope>NUCLEOTIDE SEQUENCE [LARGE SCALE GENOMIC DNA]</scope>
    <source>
        <strain evidence="8 9">DSM 5718</strain>
    </source>
</reference>
<dbReference type="EMBL" id="JAASRN010000001">
    <property type="protein sequence ID" value="NIK72761.1"/>
    <property type="molecule type" value="Genomic_DNA"/>
</dbReference>
<dbReference type="InterPro" id="IPR037066">
    <property type="entry name" value="Plug_dom_sf"/>
</dbReference>
<evidence type="ECO:0000256" key="2">
    <source>
        <dbReference type="ARBA" id="ARBA00023136"/>
    </source>
</evidence>
<evidence type="ECO:0000259" key="7">
    <source>
        <dbReference type="Pfam" id="PF07715"/>
    </source>
</evidence>